<reference evidence="1 4" key="1">
    <citation type="submission" date="2015-09" db="EMBL/GenBank/DDBJ databases">
        <authorList>
            <consortium name="Pathogen Informatics"/>
        </authorList>
    </citation>
    <scope>NUCLEOTIDE SEQUENCE [LARGE SCALE GENOMIC DNA]</scope>
    <source>
        <strain evidence="1 4">2789STDY5834846</strain>
    </source>
</reference>
<dbReference type="RefSeq" id="WP_010538517.1">
    <property type="nucleotide sequence ID" value="NZ_CABMFH010000008.1"/>
</dbReference>
<protein>
    <submittedName>
        <fullName evidence="2">DNA alkylation repair protein</fullName>
    </submittedName>
    <submittedName>
        <fullName evidence="1">Predicted DNA alkylation repair enzyme</fullName>
    </submittedName>
</protein>
<evidence type="ECO:0000313" key="4">
    <source>
        <dbReference type="Proteomes" id="UP000095606"/>
    </source>
</evidence>
<dbReference type="SUPFAM" id="SSF48371">
    <property type="entry name" value="ARM repeat"/>
    <property type="match status" value="1"/>
</dbReference>
<proteinExistence type="predicted"/>
<dbReference type="PANTHER" id="PTHR34070">
    <property type="entry name" value="ARMADILLO-TYPE FOLD"/>
    <property type="match status" value="1"/>
</dbReference>
<dbReference type="GeneID" id="69590995"/>
<reference evidence="2" key="2">
    <citation type="submission" date="2022-08" db="EMBL/GenBank/DDBJ databases">
        <title>Genome Sequencing of Bacteroides fragilis Group Isolates with Nanopore Technology.</title>
        <authorList>
            <person name="Tisza M.J."/>
            <person name="Smith D."/>
            <person name="Dekker J.P."/>
        </authorList>
    </citation>
    <scope>NUCLEOTIDE SEQUENCE</scope>
    <source>
        <strain evidence="2">BFG-351</strain>
        <strain evidence="3">BFG-527</strain>
    </source>
</reference>
<keyword evidence="5" id="KW-1185">Reference proteome</keyword>
<evidence type="ECO:0000313" key="2">
    <source>
        <dbReference type="EMBL" id="MCS2794078.1"/>
    </source>
</evidence>
<dbReference type="EMBL" id="CP103141">
    <property type="protein sequence ID" value="UVQ73827.1"/>
    <property type="molecule type" value="Genomic_DNA"/>
</dbReference>
<dbReference type="Gene3D" id="1.25.10.90">
    <property type="match status" value="1"/>
</dbReference>
<dbReference type="Proteomes" id="UP001204548">
    <property type="component" value="Unassembled WGS sequence"/>
</dbReference>
<gene>
    <name evidence="1" type="ORF">ERS852461_02468</name>
    <name evidence="2" type="ORF">NXW97_19085</name>
    <name evidence="3" type="ORF">NXY30_22945</name>
</gene>
<dbReference type="InterPro" id="IPR014825">
    <property type="entry name" value="DNA_alkylation"/>
</dbReference>
<dbReference type="Proteomes" id="UP001060104">
    <property type="component" value="Chromosome"/>
</dbReference>
<name>A0A3E5GDX6_9BACE</name>
<dbReference type="CDD" id="cd06561">
    <property type="entry name" value="AlkD_like"/>
    <property type="match status" value="1"/>
</dbReference>
<dbReference type="EMBL" id="JANUTS010000001">
    <property type="protein sequence ID" value="MCS2794078.1"/>
    <property type="molecule type" value="Genomic_DNA"/>
</dbReference>
<sequence length="231" mass="27382">MTTTENVRNELKTLEDPTYREFHSSLIPGADNILGVRIPQLRTMAKEIAKKEDWRTFVEATDTLYYEETMLQGMVIGRAKMEPEERIKYIRLFVPRINNWAVCDIFSGELKTAARKGKETIWQFVQPYLESKEEYQLRFGIVMLFHYVDEEHIDSLLAYADRFTHGAYYARMAMAWMISICFIKFPDKTMKYLQQSRLDNWTYNKSLQKIIESLRVDKETKDIIRSMKRAG</sequence>
<organism evidence="1 4">
    <name type="scientific">Bacteroides faecis</name>
    <dbReference type="NCBI Taxonomy" id="674529"/>
    <lineage>
        <taxon>Bacteria</taxon>
        <taxon>Pseudomonadati</taxon>
        <taxon>Bacteroidota</taxon>
        <taxon>Bacteroidia</taxon>
        <taxon>Bacteroidales</taxon>
        <taxon>Bacteroidaceae</taxon>
        <taxon>Bacteroides</taxon>
    </lineage>
</organism>
<dbReference type="AlphaFoldDB" id="A0A3E5GDX6"/>
<dbReference type="PANTHER" id="PTHR34070:SF1">
    <property type="entry name" value="DNA ALKYLATION REPAIR PROTEIN"/>
    <property type="match status" value="1"/>
</dbReference>
<dbReference type="EMBL" id="CZAE01000011">
    <property type="protein sequence ID" value="CUP39161.1"/>
    <property type="molecule type" value="Genomic_DNA"/>
</dbReference>
<evidence type="ECO:0000313" key="5">
    <source>
        <dbReference type="Proteomes" id="UP001060104"/>
    </source>
</evidence>
<dbReference type="Pfam" id="PF08713">
    <property type="entry name" value="DNA_alkylation"/>
    <property type="match status" value="1"/>
</dbReference>
<accession>A0A3E5GDX6</accession>
<dbReference type="InterPro" id="IPR016024">
    <property type="entry name" value="ARM-type_fold"/>
</dbReference>
<accession>A0A174MVM1</accession>
<dbReference type="Proteomes" id="UP000095606">
    <property type="component" value="Unassembled WGS sequence"/>
</dbReference>
<evidence type="ECO:0000313" key="3">
    <source>
        <dbReference type="EMBL" id="UVQ73827.1"/>
    </source>
</evidence>
<evidence type="ECO:0000313" key="1">
    <source>
        <dbReference type="EMBL" id="CUP39161.1"/>
    </source>
</evidence>